<accession>M5G3E5</accession>
<dbReference type="AlphaFoldDB" id="M5G3E5"/>
<sequence length="66" mass="7175">MNKRSLDLGAINQIKRAHLCSPLANTGRGRMVDVIPRMGVQPRTRQAGSGLRGPRSNLADQLPVDI</sequence>
<reference evidence="2 3" key="1">
    <citation type="journal article" date="2012" name="Science">
        <title>The Paleozoic origin of enzymatic lignin decomposition reconstructed from 31 fungal genomes.</title>
        <authorList>
            <person name="Floudas D."/>
            <person name="Binder M."/>
            <person name="Riley R."/>
            <person name="Barry K."/>
            <person name="Blanchette R.A."/>
            <person name="Henrissat B."/>
            <person name="Martinez A.T."/>
            <person name="Otillar R."/>
            <person name="Spatafora J.W."/>
            <person name="Yadav J.S."/>
            <person name="Aerts A."/>
            <person name="Benoit I."/>
            <person name="Boyd A."/>
            <person name="Carlson A."/>
            <person name="Copeland A."/>
            <person name="Coutinho P.M."/>
            <person name="de Vries R.P."/>
            <person name="Ferreira P."/>
            <person name="Findley K."/>
            <person name="Foster B."/>
            <person name="Gaskell J."/>
            <person name="Glotzer D."/>
            <person name="Gorecki P."/>
            <person name="Heitman J."/>
            <person name="Hesse C."/>
            <person name="Hori C."/>
            <person name="Igarashi K."/>
            <person name="Jurgens J.A."/>
            <person name="Kallen N."/>
            <person name="Kersten P."/>
            <person name="Kohler A."/>
            <person name="Kuees U."/>
            <person name="Kumar T.K.A."/>
            <person name="Kuo A."/>
            <person name="LaButti K."/>
            <person name="Larrondo L.F."/>
            <person name="Lindquist E."/>
            <person name="Ling A."/>
            <person name="Lombard V."/>
            <person name="Lucas S."/>
            <person name="Lundell T."/>
            <person name="Martin R."/>
            <person name="McLaughlin D.J."/>
            <person name="Morgenstern I."/>
            <person name="Morin E."/>
            <person name="Murat C."/>
            <person name="Nagy L.G."/>
            <person name="Nolan M."/>
            <person name="Ohm R.A."/>
            <person name="Patyshakuliyeva A."/>
            <person name="Rokas A."/>
            <person name="Ruiz-Duenas F.J."/>
            <person name="Sabat G."/>
            <person name="Salamov A."/>
            <person name="Samejima M."/>
            <person name="Schmutz J."/>
            <person name="Slot J.C."/>
            <person name="St John F."/>
            <person name="Stenlid J."/>
            <person name="Sun H."/>
            <person name="Sun S."/>
            <person name="Syed K."/>
            <person name="Tsang A."/>
            <person name="Wiebenga A."/>
            <person name="Young D."/>
            <person name="Pisabarro A."/>
            <person name="Eastwood D.C."/>
            <person name="Martin F."/>
            <person name="Cullen D."/>
            <person name="Grigoriev I.V."/>
            <person name="Hibbett D.S."/>
        </authorList>
    </citation>
    <scope>NUCLEOTIDE SEQUENCE [LARGE SCALE GENOMIC DNA]</scope>
    <source>
        <strain evidence="2 3">DJM-731 SS1</strain>
    </source>
</reference>
<evidence type="ECO:0000256" key="1">
    <source>
        <dbReference type="SAM" id="MobiDB-lite"/>
    </source>
</evidence>
<keyword evidence="3" id="KW-1185">Reference proteome</keyword>
<evidence type="ECO:0000313" key="3">
    <source>
        <dbReference type="Proteomes" id="UP000030653"/>
    </source>
</evidence>
<dbReference type="GeneID" id="63688255"/>
<name>M5G3E5_DACPD</name>
<gene>
    <name evidence="2" type="ORF">DACRYDRAFT_23292</name>
</gene>
<dbReference type="EMBL" id="JH795867">
    <property type="protein sequence ID" value="EJU00397.1"/>
    <property type="molecule type" value="Genomic_DNA"/>
</dbReference>
<evidence type="ECO:0000313" key="2">
    <source>
        <dbReference type="EMBL" id="EJU00397.1"/>
    </source>
</evidence>
<dbReference type="RefSeq" id="XP_040627294.1">
    <property type="nucleotide sequence ID" value="XM_040773193.1"/>
</dbReference>
<protein>
    <submittedName>
        <fullName evidence="2">Uncharacterized protein</fullName>
    </submittedName>
</protein>
<dbReference type="HOGENOM" id="CLU_2831150_0_0_1"/>
<proteinExistence type="predicted"/>
<organism evidence="2 3">
    <name type="scientific">Dacryopinax primogenitus (strain DJM 731)</name>
    <name type="common">Brown rot fungus</name>
    <dbReference type="NCBI Taxonomy" id="1858805"/>
    <lineage>
        <taxon>Eukaryota</taxon>
        <taxon>Fungi</taxon>
        <taxon>Dikarya</taxon>
        <taxon>Basidiomycota</taxon>
        <taxon>Agaricomycotina</taxon>
        <taxon>Dacrymycetes</taxon>
        <taxon>Dacrymycetales</taxon>
        <taxon>Dacrymycetaceae</taxon>
        <taxon>Dacryopinax</taxon>
    </lineage>
</organism>
<dbReference type="Proteomes" id="UP000030653">
    <property type="component" value="Unassembled WGS sequence"/>
</dbReference>
<feature type="region of interest" description="Disordered" evidence="1">
    <location>
        <begin position="42"/>
        <end position="66"/>
    </location>
</feature>